<comment type="caution">
    <text evidence="6">The sequence shown here is derived from an EMBL/GenBank/DDBJ whole genome shotgun (WGS) entry which is preliminary data.</text>
</comment>
<proteinExistence type="inferred from homology"/>
<evidence type="ECO:0000313" key="7">
    <source>
        <dbReference type="Proteomes" id="UP000032210"/>
    </source>
</evidence>
<dbReference type="InterPro" id="IPR015424">
    <property type="entry name" value="PyrdxlP-dep_Trfase"/>
</dbReference>
<reference evidence="6 7" key="1">
    <citation type="submission" date="2015-01" db="EMBL/GenBank/DDBJ databases">
        <title>Genome sequence of the beneficial rhizobacterium Pseudomonas fluorescens 2-79.</title>
        <authorList>
            <person name="Thuermer A."/>
            <person name="Daniel R."/>
        </authorList>
    </citation>
    <scope>NUCLEOTIDE SEQUENCE [LARGE SCALE GENOMIC DNA]</scope>
    <source>
        <strain evidence="6 7">2-79</strain>
    </source>
</reference>
<dbReference type="EC" id="2.6.1.100" evidence="6"/>
<dbReference type="GO" id="GO:0000271">
    <property type="term" value="P:polysaccharide biosynthetic process"/>
    <property type="evidence" value="ECO:0007669"/>
    <property type="project" value="TreeGrafter"/>
</dbReference>
<dbReference type="PIRSF" id="PIRSF000390">
    <property type="entry name" value="PLP_StrS"/>
    <property type="match status" value="1"/>
</dbReference>
<keyword evidence="6" id="KW-0808">Transferase</keyword>
<dbReference type="InterPro" id="IPR000653">
    <property type="entry name" value="DegT/StrS_aminotransferase"/>
</dbReference>
<evidence type="ECO:0000313" key="6">
    <source>
        <dbReference type="EMBL" id="KIR22165.1"/>
    </source>
</evidence>
<dbReference type="InterPro" id="IPR015421">
    <property type="entry name" value="PyrdxlP-dep_Trfase_major"/>
</dbReference>
<evidence type="ECO:0000256" key="1">
    <source>
        <dbReference type="ARBA" id="ARBA00022898"/>
    </source>
</evidence>
<dbReference type="PATRIC" id="fig|294.125.peg.2440"/>
<name>A0A0D0TMK6_PSEFL</name>
<dbReference type="AlphaFoldDB" id="A0A0D0TMK6"/>
<sequence>MSDLTLVEQLPEKFFDQASASYLSTLECAFHDKRLSGTSPSVSSYEEKLKVWFGTEYALPVASGSAAILLALYACGVQRGDKVVVSALAPIPSLLPILQLGAEPLFVDVEVGSFRFDAEDLKKAIELKPKALLAVALWGYPVLTHELIDVLADNVIPLIEDSAHAHGSIELGKFSGTVGSIGCFSTHDNKLLSTGEGGFVLTNSAELHERMKTYSHLGYCRGDVMGFNFKLGAPQALLGQDRLTRLESQIAARKTVASALLAQLSLPAIVAPIEFEATSHPNFYNLGFFIKAERACAASLISYCHERGVPSNAIKYNIKPSYRYPLLSPYFRLCKNAEFMAYNITSIPCLPELTESQISAVSELFNKAVSQFL</sequence>
<dbReference type="PANTHER" id="PTHR30244:SF34">
    <property type="entry name" value="DTDP-4-AMINO-4,6-DIDEOXYGALACTOSE TRANSAMINASE"/>
    <property type="match status" value="1"/>
</dbReference>
<accession>A0A0D0TMK6</accession>
<dbReference type="RefSeq" id="WP_043048638.1">
    <property type="nucleotide sequence ID" value="NZ_JXCQ01000016.1"/>
</dbReference>
<dbReference type="Proteomes" id="UP000032210">
    <property type="component" value="Unassembled WGS sequence"/>
</dbReference>
<dbReference type="GO" id="GO:0008483">
    <property type="term" value="F:transaminase activity"/>
    <property type="evidence" value="ECO:0007669"/>
    <property type="project" value="UniProtKB-KW"/>
</dbReference>
<dbReference type="EMBL" id="JXCQ01000016">
    <property type="protein sequence ID" value="KIR22165.1"/>
    <property type="molecule type" value="Genomic_DNA"/>
</dbReference>
<keyword evidence="1 4" id="KW-0663">Pyridoxal phosphate</keyword>
<feature type="modified residue" description="N6-(pyridoxal phosphate)lysine" evidence="4">
    <location>
        <position position="190"/>
    </location>
</feature>
<dbReference type="Gene3D" id="3.90.1150.10">
    <property type="entry name" value="Aspartate Aminotransferase, domain 1"/>
    <property type="match status" value="1"/>
</dbReference>
<evidence type="ECO:0000256" key="2">
    <source>
        <dbReference type="ARBA" id="ARBA00037999"/>
    </source>
</evidence>
<dbReference type="InterPro" id="IPR015422">
    <property type="entry name" value="PyrdxlP-dep_Trfase_small"/>
</dbReference>
<evidence type="ECO:0000256" key="4">
    <source>
        <dbReference type="PIRSR" id="PIRSR000390-2"/>
    </source>
</evidence>
<evidence type="ECO:0000256" key="5">
    <source>
        <dbReference type="RuleBase" id="RU004508"/>
    </source>
</evidence>
<protein>
    <submittedName>
        <fullName evidence="6">BtrR protein</fullName>
        <ecNumber evidence="6">2.6.1.100</ecNumber>
    </submittedName>
</protein>
<feature type="active site" description="Proton acceptor" evidence="3">
    <location>
        <position position="190"/>
    </location>
</feature>
<dbReference type="GO" id="GO:0030170">
    <property type="term" value="F:pyridoxal phosphate binding"/>
    <property type="evidence" value="ECO:0007669"/>
    <property type="project" value="TreeGrafter"/>
</dbReference>
<organism evidence="6 7">
    <name type="scientific">Pseudomonas fluorescens</name>
    <dbReference type="NCBI Taxonomy" id="294"/>
    <lineage>
        <taxon>Bacteria</taxon>
        <taxon>Pseudomonadati</taxon>
        <taxon>Pseudomonadota</taxon>
        <taxon>Gammaproteobacteria</taxon>
        <taxon>Pseudomonadales</taxon>
        <taxon>Pseudomonadaceae</taxon>
        <taxon>Pseudomonas</taxon>
    </lineage>
</organism>
<gene>
    <name evidence="6" type="primary">btrR</name>
    <name evidence="6" type="ORF">PFLU3_23800</name>
</gene>
<comment type="similarity">
    <text evidence="2 5">Belongs to the DegT/DnrJ/EryC1 family.</text>
</comment>
<keyword evidence="6" id="KW-0032">Aminotransferase</keyword>
<dbReference type="SUPFAM" id="SSF53383">
    <property type="entry name" value="PLP-dependent transferases"/>
    <property type="match status" value="1"/>
</dbReference>
<dbReference type="Pfam" id="PF01041">
    <property type="entry name" value="DegT_DnrJ_EryC1"/>
    <property type="match status" value="1"/>
</dbReference>
<dbReference type="Gene3D" id="3.40.640.10">
    <property type="entry name" value="Type I PLP-dependent aspartate aminotransferase-like (Major domain)"/>
    <property type="match status" value="1"/>
</dbReference>
<dbReference type="PANTHER" id="PTHR30244">
    <property type="entry name" value="TRANSAMINASE"/>
    <property type="match status" value="1"/>
</dbReference>
<evidence type="ECO:0000256" key="3">
    <source>
        <dbReference type="PIRSR" id="PIRSR000390-1"/>
    </source>
</evidence>